<keyword evidence="3" id="KW-0675">Receptor</keyword>
<keyword evidence="4" id="KW-1185">Reference proteome</keyword>
<proteinExistence type="inferred from homology"/>
<evidence type="ECO:0000256" key="1">
    <source>
        <dbReference type="ARBA" id="ARBA00006987"/>
    </source>
</evidence>
<dbReference type="Gene3D" id="3.40.190.150">
    <property type="entry name" value="Bordetella uptake gene, domain 1"/>
    <property type="match status" value="1"/>
</dbReference>
<dbReference type="Gene3D" id="3.40.190.10">
    <property type="entry name" value="Periplasmic binding protein-like II"/>
    <property type="match status" value="1"/>
</dbReference>
<organism evidence="3 4">
    <name type="scientific">Extensimonas vulgaris</name>
    <dbReference type="NCBI Taxonomy" id="1031594"/>
    <lineage>
        <taxon>Bacteria</taxon>
        <taxon>Pseudomonadati</taxon>
        <taxon>Pseudomonadota</taxon>
        <taxon>Betaproteobacteria</taxon>
        <taxon>Burkholderiales</taxon>
        <taxon>Comamonadaceae</taxon>
        <taxon>Extensimonas</taxon>
    </lineage>
</organism>
<evidence type="ECO:0000313" key="4">
    <source>
        <dbReference type="Proteomes" id="UP000252174"/>
    </source>
</evidence>
<protein>
    <submittedName>
        <fullName evidence="3">Tripartite-type tricarboxylate transporter receptor subunit TctC</fullName>
    </submittedName>
</protein>
<comment type="similarity">
    <text evidence="1">Belongs to the UPF0065 (bug) family.</text>
</comment>
<dbReference type="PANTHER" id="PTHR42928:SF5">
    <property type="entry name" value="BLR1237 PROTEIN"/>
    <property type="match status" value="1"/>
</dbReference>
<dbReference type="Proteomes" id="UP000252174">
    <property type="component" value="Unassembled WGS sequence"/>
</dbReference>
<sequence length="341" mass="35589">MRPGDNPMPASNPLLRRRAAAALLASLTLPAALKAQTTHTAAASSGNQPIKLLVGYAAGGPVDAAARLFAPYFAQALGQAVLVDNKPGAGGVLAGDAVAKSAQSGLTIFFAGSPTMTISPHILGTLPFDPGKDLVAIAPILSYANVLVVNKDLPFHNVAELVAYARAHPGQLSYGSAGIGSSNHLSGELFAARTGTQLTHVPYKGNAPAMTDVIGGQISMMFDIIGSARNYIASGRVRPLAVTSRERNASLPQVPSMQEAGVADYDVGGWIGLYGPAKMPAELVARYSEAARRALAQDELRRKLVEQGYDVWSGNAQALAERAARDYKLWGSVAKGIHMQP</sequence>
<evidence type="ECO:0000256" key="2">
    <source>
        <dbReference type="SAM" id="SignalP"/>
    </source>
</evidence>
<dbReference type="EMBL" id="QPJU01000004">
    <property type="protein sequence ID" value="RCX09725.1"/>
    <property type="molecule type" value="Genomic_DNA"/>
</dbReference>
<evidence type="ECO:0000313" key="3">
    <source>
        <dbReference type="EMBL" id="RCX09725.1"/>
    </source>
</evidence>
<dbReference type="PIRSF" id="PIRSF017082">
    <property type="entry name" value="YflP"/>
    <property type="match status" value="1"/>
</dbReference>
<name>A0A369AKW2_9BURK</name>
<accession>A0A369AKW2</accession>
<dbReference type="InterPro" id="IPR042100">
    <property type="entry name" value="Bug_dom1"/>
</dbReference>
<gene>
    <name evidence="3" type="ORF">DFR45_10485</name>
</gene>
<dbReference type="AlphaFoldDB" id="A0A369AKW2"/>
<dbReference type="InterPro" id="IPR005064">
    <property type="entry name" value="BUG"/>
</dbReference>
<feature type="signal peptide" evidence="2">
    <location>
        <begin position="1"/>
        <end position="35"/>
    </location>
</feature>
<keyword evidence="2" id="KW-0732">Signal</keyword>
<dbReference type="PANTHER" id="PTHR42928">
    <property type="entry name" value="TRICARBOXYLATE-BINDING PROTEIN"/>
    <property type="match status" value="1"/>
</dbReference>
<dbReference type="CDD" id="cd07012">
    <property type="entry name" value="PBP2_Bug_TTT"/>
    <property type="match status" value="1"/>
</dbReference>
<feature type="chain" id="PRO_5016663574" evidence="2">
    <location>
        <begin position="36"/>
        <end position="341"/>
    </location>
</feature>
<comment type="caution">
    <text evidence="3">The sequence shown here is derived from an EMBL/GenBank/DDBJ whole genome shotgun (WGS) entry which is preliminary data.</text>
</comment>
<reference evidence="3 4" key="1">
    <citation type="submission" date="2018-07" db="EMBL/GenBank/DDBJ databases">
        <title>Genomic Encyclopedia of Type Strains, Phase IV (KMG-IV): sequencing the most valuable type-strain genomes for metagenomic binning, comparative biology and taxonomic classification.</title>
        <authorList>
            <person name="Goeker M."/>
        </authorList>
    </citation>
    <scope>NUCLEOTIDE SEQUENCE [LARGE SCALE GENOMIC DNA]</scope>
    <source>
        <strain evidence="3 4">DSM 100911</strain>
    </source>
</reference>
<dbReference type="Pfam" id="PF03401">
    <property type="entry name" value="TctC"/>
    <property type="match status" value="1"/>
</dbReference>
<dbReference type="SUPFAM" id="SSF53850">
    <property type="entry name" value="Periplasmic binding protein-like II"/>
    <property type="match status" value="1"/>
</dbReference>